<evidence type="ECO:0000313" key="2">
    <source>
        <dbReference type="Proteomes" id="UP000017048"/>
    </source>
</evidence>
<gene>
    <name evidence="1" type="ORF">NCAST_31_00200</name>
</gene>
<accession>U5E642</accession>
<keyword evidence="2" id="KW-1185">Reference proteome</keyword>
<protein>
    <submittedName>
        <fullName evidence="1">Uncharacterized protein</fullName>
    </submittedName>
</protein>
<dbReference type="OrthoDB" id="9814777at2"/>
<dbReference type="AlphaFoldDB" id="U5E642"/>
<dbReference type="GeneID" id="91519874"/>
<dbReference type="RefSeq" id="WP_019049796.1">
    <property type="nucleotide sequence ID" value="NZ_BAFO02000031.1"/>
</dbReference>
<dbReference type="Proteomes" id="UP000017048">
    <property type="component" value="Unassembled WGS sequence"/>
</dbReference>
<dbReference type="EMBL" id="BAFO02000031">
    <property type="protein sequence ID" value="GAD85327.1"/>
    <property type="molecule type" value="Genomic_DNA"/>
</dbReference>
<organism evidence="1 2">
    <name type="scientific">Nocardia asteroides NBRC 15531</name>
    <dbReference type="NCBI Taxonomy" id="1110697"/>
    <lineage>
        <taxon>Bacteria</taxon>
        <taxon>Bacillati</taxon>
        <taxon>Actinomycetota</taxon>
        <taxon>Actinomycetes</taxon>
        <taxon>Mycobacteriales</taxon>
        <taxon>Nocardiaceae</taxon>
        <taxon>Nocardia</taxon>
    </lineage>
</organism>
<comment type="caution">
    <text evidence="1">The sequence shown here is derived from an EMBL/GenBank/DDBJ whole genome shotgun (WGS) entry which is preliminary data.</text>
</comment>
<name>U5E642_NOCAS</name>
<sequence>MLRLAFAVTFADAETATYQPLPGHDCLPMRVGEPIDPERYPRVGS</sequence>
<reference evidence="1 2" key="1">
    <citation type="journal article" date="2014" name="BMC Genomics">
        <title>Genome based analysis of type-I polyketide synthase and nonribosomal peptide synthetase gene clusters in seven strains of five representative Nocardia species.</title>
        <authorList>
            <person name="Komaki H."/>
            <person name="Ichikawa N."/>
            <person name="Hosoyama A."/>
            <person name="Takahashi-Nakaguchi A."/>
            <person name="Matsuzawa T."/>
            <person name="Suzuki K."/>
            <person name="Fujita N."/>
            <person name="Gonoi T."/>
        </authorList>
    </citation>
    <scope>NUCLEOTIDE SEQUENCE [LARGE SCALE GENOMIC DNA]</scope>
    <source>
        <strain evidence="1 2">NBRC 15531</strain>
    </source>
</reference>
<proteinExistence type="predicted"/>
<evidence type="ECO:0000313" key="1">
    <source>
        <dbReference type="EMBL" id="GAD85327.1"/>
    </source>
</evidence>